<name>F2BC91_9NEIS</name>
<gene>
    <name evidence="3" type="ORF">HMPREF9123_1398</name>
</gene>
<evidence type="ECO:0000256" key="2">
    <source>
        <dbReference type="ARBA" id="ARBA00022679"/>
    </source>
</evidence>
<keyword evidence="1" id="KW-0328">Glycosyltransferase</keyword>
<accession>F2BC91</accession>
<dbReference type="EMBL" id="AFAY01000029">
    <property type="protein sequence ID" value="EGF10927.1"/>
    <property type="molecule type" value="Genomic_DNA"/>
</dbReference>
<dbReference type="STRING" id="267212.GCA_001063965_01604"/>
<dbReference type="PANTHER" id="PTHR30160">
    <property type="entry name" value="TETRAACYLDISACCHARIDE 4'-KINASE-RELATED"/>
    <property type="match status" value="1"/>
</dbReference>
<keyword evidence="2 3" id="KW-0808">Transferase</keyword>
<dbReference type="RefSeq" id="WP_007342407.1">
    <property type="nucleotide sequence ID" value="NZ_GL878494.1"/>
</dbReference>
<comment type="caution">
    <text evidence="3">The sequence shown here is derived from an EMBL/GenBank/DDBJ whole genome shotgun (WGS) entry which is preliminary data.</text>
</comment>
<dbReference type="Pfam" id="PF01075">
    <property type="entry name" value="Glyco_transf_9"/>
    <property type="match status" value="1"/>
</dbReference>
<dbReference type="GO" id="GO:0009244">
    <property type="term" value="P:lipopolysaccharide core region biosynthetic process"/>
    <property type="evidence" value="ECO:0007669"/>
    <property type="project" value="TreeGrafter"/>
</dbReference>
<organism evidence="3 4">
    <name type="scientific">Neisseria bacilliformis ATCC BAA-1200</name>
    <dbReference type="NCBI Taxonomy" id="888742"/>
    <lineage>
        <taxon>Bacteria</taxon>
        <taxon>Pseudomonadati</taxon>
        <taxon>Pseudomonadota</taxon>
        <taxon>Betaproteobacteria</taxon>
        <taxon>Neisseriales</taxon>
        <taxon>Neisseriaceae</taxon>
        <taxon>Neisseria</taxon>
    </lineage>
</organism>
<dbReference type="InterPro" id="IPR051199">
    <property type="entry name" value="LPS_LOS_Heptosyltrfase"/>
</dbReference>
<dbReference type="SUPFAM" id="SSF53756">
    <property type="entry name" value="UDP-Glycosyltransferase/glycogen phosphorylase"/>
    <property type="match status" value="1"/>
</dbReference>
<keyword evidence="4" id="KW-1185">Reference proteome</keyword>
<dbReference type="GO" id="GO:0008713">
    <property type="term" value="F:ADP-heptose-lipopolysaccharide heptosyltransferase activity"/>
    <property type="evidence" value="ECO:0007669"/>
    <property type="project" value="TreeGrafter"/>
</dbReference>
<reference evidence="3 4" key="1">
    <citation type="submission" date="2011-02" db="EMBL/GenBank/DDBJ databases">
        <authorList>
            <person name="Muzny D."/>
            <person name="Qin X."/>
            <person name="Deng J."/>
            <person name="Jiang H."/>
            <person name="Liu Y."/>
            <person name="Qu J."/>
            <person name="Song X.-Z."/>
            <person name="Zhang L."/>
            <person name="Thornton R."/>
            <person name="Coyle M."/>
            <person name="Francisco L."/>
            <person name="Jackson L."/>
            <person name="Javaid M."/>
            <person name="Korchina V."/>
            <person name="Kovar C."/>
            <person name="Mata R."/>
            <person name="Mathew T."/>
            <person name="Ngo R."/>
            <person name="Nguyen L."/>
            <person name="Nguyen N."/>
            <person name="Okwuonu G."/>
            <person name="Ongeri F."/>
            <person name="Pham C."/>
            <person name="Simmons D."/>
            <person name="Wilczek-Boney K."/>
            <person name="Hale W."/>
            <person name="Jakkamsetti A."/>
            <person name="Pham P."/>
            <person name="Ruth R."/>
            <person name="San Lucas F."/>
            <person name="Warren J."/>
            <person name="Zhang J."/>
            <person name="Zhao Z."/>
            <person name="Zhou C."/>
            <person name="Zhu D."/>
            <person name="Lee S."/>
            <person name="Bess C."/>
            <person name="Blankenburg K."/>
            <person name="Forbes L."/>
            <person name="Fu Q."/>
            <person name="Gubbala S."/>
            <person name="Hirani K."/>
            <person name="Jayaseelan J.C."/>
            <person name="Lara F."/>
            <person name="Munidasa M."/>
            <person name="Palculict T."/>
            <person name="Patil S."/>
            <person name="Pu L.-L."/>
            <person name="Saada N."/>
            <person name="Tang L."/>
            <person name="Weissenberger G."/>
            <person name="Zhu Y."/>
            <person name="Hemphill L."/>
            <person name="Shang Y."/>
            <person name="Youmans B."/>
            <person name="Ayvaz T."/>
            <person name="Ross M."/>
            <person name="Santibanez J."/>
            <person name="Aqrawi P."/>
            <person name="Gross S."/>
            <person name="Joshi V."/>
            <person name="Fowler G."/>
            <person name="Nazareth L."/>
            <person name="Reid J."/>
            <person name="Worley K."/>
            <person name="Petrosino J."/>
            <person name="Highlander S."/>
            <person name="Gibbs R."/>
        </authorList>
    </citation>
    <scope>NUCLEOTIDE SEQUENCE [LARGE SCALE GENOMIC DNA]</scope>
    <source>
        <strain evidence="3 4">ATCC BAA-1200</strain>
    </source>
</reference>
<dbReference type="OrthoDB" id="5668871at2"/>
<sequence>MKLHKKIIVSLFGHKKPCPDFDFRNVRSVLIQPLGTAVGDAVINTAYAAQIKKMYPQAHIGIFVTPRNREILSHCPAVDELVELKWPSFFKHRKKWDLFLDFHEVFTSRELIKNKILSPRATMIFKKKEKPHYHLGNIKNYDFYCPFSPREHVSRHLNTSEFAKHHPVPAPEICFGFAEEEKRQAAPFWQAGGKIKVFVAPQGSVPFKAVEPRDLAALLNKLAPELRPRVQFLLCRTKTAEAFFAALTGLLDADIDIRLSAPTTLQQYIAVTASADLVISVDSGTAHLACAAKRPLLSFYVEHNINTWSPLHRADVPHFMMIAKTGYDQADDEYKSWLFREDFPVQDGADWLNTQLRGLLPDSATNPTPAP</sequence>
<evidence type="ECO:0000313" key="4">
    <source>
        <dbReference type="Proteomes" id="UP000004105"/>
    </source>
</evidence>
<dbReference type="CDD" id="cd03789">
    <property type="entry name" value="GT9_LPS_heptosyltransferase"/>
    <property type="match status" value="1"/>
</dbReference>
<evidence type="ECO:0000256" key="1">
    <source>
        <dbReference type="ARBA" id="ARBA00022676"/>
    </source>
</evidence>
<dbReference type="InterPro" id="IPR002201">
    <property type="entry name" value="Glyco_trans_9"/>
</dbReference>
<dbReference type="Gene3D" id="3.40.50.2000">
    <property type="entry name" value="Glycogen Phosphorylase B"/>
    <property type="match status" value="2"/>
</dbReference>
<protein>
    <submittedName>
        <fullName evidence="3">Heptosyltransferase superfamily protein</fullName>
    </submittedName>
</protein>
<dbReference type="Proteomes" id="UP000004105">
    <property type="component" value="Unassembled WGS sequence"/>
</dbReference>
<evidence type="ECO:0000313" key="3">
    <source>
        <dbReference type="EMBL" id="EGF10927.1"/>
    </source>
</evidence>
<dbReference type="PANTHER" id="PTHR30160:SF1">
    <property type="entry name" value="LIPOPOLYSACCHARIDE 1,2-N-ACETYLGLUCOSAMINETRANSFERASE-RELATED"/>
    <property type="match status" value="1"/>
</dbReference>
<proteinExistence type="predicted"/>
<dbReference type="HOGENOM" id="CLU_789082_0_0_4"/>
<dbReference type="AlphaFoldDB" id="F2BC91"/>
<dbReference type="GO" id="GO:0005829">
    <property type="term" value="C:cytosol"/>
    <property type="evidence" value="ECO:0007669"/>
    <property type="project" value="TreeGrafter"/>
</dbReference>